<accession>A0A4Y7SEQ9</accession>
<evidence type="ECO:0000313" key="2">
    <source>
        <dbReference type="Proteomes" id="UP000298030"/>
    </source>
</evidence>
<sequence>MSTSMSRLVDQALEQASRETFDEVEENLGKRFTEIQRMTDATISGLPPLRLDPSAGPDICDELRGLVQTLAHRGIIWLKEKPEEAGGKMVPRLERILALYHDVPYFVGDVQLPIELRDKRLRNEFWANIRLLQQLQQGGYLEAKDALGPLPPTRAFSIPWNVTFRKLTLNPGSDSRRGELAGETPGGARKEASAAHLGTFYCGA</sequence>
<comment type="caution">
    <text evidence="1">The sequence shown here is derived from an EMBL/GenBank/DDBJ whole genome shotgun (WGS) entry which is preliminary data.</text>
</comment>
<protein>
    <submittedName>
        <fullName evidence="1">Uncharacterized protein</fullName>
    </submittedName>
</protein>
<dbReference type="Proteomes" id="UP000298030">
    <property type="component" value="Unassembled WGS sequence"/>
</dbReference>
<reference evidence="1 2" key="1">
    <citation type="journal article" date="2019" name="Nat. Ecol. Evol.">
        <title>Megaphylogeny resolves global patterns of mushroom evolution.</title>
        <authorList>
            <person name="Varga T."/>
            <person name="Krizsan K."/>
            <person name="Foldi C."/>
            <person name="Dima B."/>
            <person name="Sanchez-Garcia M."/>
            <person name="Sanchez-Ramirez S."/>
            <person name="Szollosi G.J."/>
            <person name="Szarkandi J.G."/>
            <person name="Papp V."/>
            <person name="Albert L."/>
            <person name="Andreopoulos W."/>
            <person name="Angelini C."/>
            <person name="Antonin V."/>
            <person name="Barry K.W."/>
            <person name="Bougher N.L."/>
            <person name="Buchanan P."/>
            <person name="Buyck B."/>
            <person name="Bense V."/>
            <person name="Catcheside P."/>
            <person name="Chovatia M."/>
            <person name="Cooper J."/>
            <person name="Damon W."/>
            <person name="Desjardin D."/>
            <person name="Finy P."/>
            <person name="Geml J."/>
            <person name="Haridas S."/>
            <person name="Hughes K."/>
            <person name="Justo A."/>
            <person name="Karasinski D."/>
            <person name="Kautmanova I."/>
            <person name="Kiss B."/>
            <person name="Kocsube S."/>
            <person name="Kotiranta H."/>
            <person name="LaButti K.M."/>
            <person name="Lechner B.E."/>
            <person name="Liimatainen K."/>
            <person name="Lipzen A."/>
            <person name="Lukacs Z."/>
            <person name="Mihaltcheva S."/>
            <person name="Morgado L.N."/>
            <person name="Niskanen T."/>
            <person name="Noordeloos M.E."/>
            <person name="Ohm R.A."/>
            <person name="Ortiz-Santana B."/>
            <person name="Ovrebo C."/>
            <person name="Racz N."/>
            <person name="Riley R."/>
            <person name="Savchenko A."/>
            <person name="Shiryaev A."/>
            <person name="Soop K."/>
            <person name="Spirin V."/>
            <person name="Szebenyi C."/>
            <person name="Tomsovsky M."/>
            <person name="Tulloss R.E."/>
            <person name="Uehling J."/>
            <person name="Grigoriev I.V."/>
            <person name="Vagvolgyi C."/>
            <person name="Papp T."/>
            <person name="Martin F.M."/>
            <person name="Miettinen O."/>
            <person name="Hibbett D.S."/>
            <person name="Nagy L.G."/>
        </authorList>
    </citation>
    <scope>NUCLEOTIDE SEQUENCE [LARGE SCALE GENOMIC DNA]</scope>
    <source>
        <strain evidence="1 2">FP101781</strain>
    </source>
</reference>
<dbReference type="EMBL" id="QPFP01000149">
    <property type="protein sequence ID" value="TEB20223.1"/>
    <property type="molecule type" value="Genomic_DNA"/>
</dbReference>
<gene>
    <name evidence="1" type="ORF">FA13DRAFT_1717974</name>
</gene>
<proteinExistence type="predicted"/>
<name>A0A4Y7SEQ9_COPMI</name>
<dbReference type="AlphaFoldDB" id="A0A4Y7SEQ9"/>
<keyword evidence="2" id="KW-1185">Reference proteome</keyword>
<organism evidence="1 2">
    <name type="scientific">Coprinellus micaceus</name>
    <name type="common">Glistening ink-cap mushroom</name>
    <name type="synonym">Coprinus micaceus</name>
    <dbReference type="NCBI Taxonomy" id="71717"/>
    <lineage>
        <taxon>Eukaryota</taxon>
        <taxon>Fungi</taxon>
        <taxon>Dikarya</taxon>
        <taxon>Basidiomycota</taxon>
        <taxon>Agaricomycotina</taxon>
        <taxon>Agaricomycetes</taxon>
        <taxon>Agaricomycetidae</taxon>
        <taxon>Agaricales</taxon>
        <taxon>Agaricineae</taxon>
        <taxon>Psathyrellaceae</taxon>
        <taxon>Coprinellus</taxon>
    </lineage>
</organism>
<evidence type="ECO:0000313" key="1">
    <source>
        <dbReference type="EMBL" id="TEB20223.1"/>
    </source>
</evidence>